<gene>
    <name evidence="1" type="ORF">SYN_01806</name>
</gene>
<proteinExistence type="predicted"/>
<evidence type="ECO:0000313" key="1">
    <source>
        <dbReference type="EMBL" id="ABC78570.1"/>
    </source>
</evidence>
<dbReference type="RefSeq" id="WP_011418590.1">
    <property type="nucleotide sequence ID" value="NC_007759.1"/>
</dbReference>
<dbReference type="InterPro" id="IPR019712">
    <property type="entry name" value="YtpB-like"/>
</dbReference>
<keyword evidence="2" id="KW-1185">Reference proteome</keyword>
<dbReference type="OrthoDB" id="2371262at2"/>
<evidence type="ECO:0000313" key="2">
    <source>
        <dbReference type="Proteomes" id="UP000001933"/>
    </source>
</evidence>
<dbReference type="KEGG" id="sat:SYN_01806"/>
<sequence>MKVPTHLSTLTTRIFLQVRPRVKHYLQGWRQRAESIPDPELRRQAVMSIQTKMFHCEGGAIYALLAGSHFDEAARFIIAYQTISDYLDNLCDRSTSLNPSDFRALHQSMLHALTPSARLGNYYHLRQEQNDGGYLAGLVRTCQDVLAKLPAYLAIAPALHELAGHYCELQVHKHVREDQRIRRLSSWFRRHQEHLPPMTWYEFSACTGSTLGIFCLISHAFQRNFSRDLPQLIKKAYFPWVQGLHILLDYLIDQEEDRYGGDLNFCSFYPTTAELEKRLTHFYTSADKSIAHLPYASFHRLINRGLLGIYLADRKVDCQKEVRKIARRMIRHGGGIAFFFFLHCLIYRRIHEKQDPVPPSDS</sequence>
<dbReference type="AlphaFoldDB" id="Q2LWV8"/>
<dbReference type="Pfam" id="PF10776">
    <property type="entry name" value="DUF2600"/>
    <property type="match status" value="1"/>
</dbReference>
<name>Q2LWV8_SYNAS</name>
<protein>
    <submittedName>
        <fullName evidence="1">Hypothetical cytosolic protein</fullName>
    </submittedName>
</protein>
<dbReference type="EMBL" id="CP000252">
    <property type="protein sequence ID" value="ABC78570.1"/>
    <property type="molecule type" value="Genomic_DNA"/>
</dbReference>
<accession>Q2LWV8</accession>
<organism evidence="1 2">
    <name type="scientific">Syntrophus aciditrophicus (strain SB)</name>
    <dbReference type="NCBI Taxonomy" id="56780"/>
    <lineage>
        <taxon>Bacteria</taxon>
        <taxon>Pseudomonadati</taxon>
        <taxon>Thermodesulfobacteriota</taxon>
        <taxon>Syntrophia</taxon>
        <taxon>Syntrophales</taxon>
        <taxon>Syntrophaceae</taxon>
        <taxon>Syntrophus</taxon>
    </lineage>
</organism>
<dbReference type="HOGENOM" id="CLU_042799_0_0_7"/>
<dbReference type="InParanoid" id="Q2LWV8"/>
<dbReference type="STRING" id="56780.SYN_01806"/>
<dbReference type="eggNOG" id="ENOG502Z812">
    <property type="taxonomic scope" value="Bacteria"/>
</dbReference>
<dbReference type="Proteomes" id="UP000001933">
    <property type="component" value="Chromosome"/>
</dbReference>
<reference evidence="1 2" key="1">
    <citation type="journal article" date="2007" name="Proc. Natl. Acad. Sci. U.S.A.">
        <title>The genome of Syntrophus aciditrophicus: life at the thermodynamic limit of microbial growth.</title>
        <authorList>
            <person name="McInerney M.J."/>
            <person name="Rohlin L."/>
            <person name="Mouttaki H."/>
            <person name="Kim U."/>
            <person name="Krupp R.S."/>
            <person name="Rios-Hernandez L."/>
            <person name="Sieber J."/>
            <person name="Struchtemeyer C.G."/>
            <person name="Bhattacharyya A."/>
            <person name="Campbell J.W."/>
            <person name="Gunsalus R.P."/>
        </authorList>
    </citation>
    <scope>NUCLEOTIDE SEQUENCE [LARGE SCALE GENOMIC DNA]</scope>
    <source>
        <strain evidence="1 2">SB</strain>
    </source>
</reference>